<dbReference type="InterPro" id="IPR027478">
    <property type="entry name" value="LdcA_N"/>
</dbReference>
<evidence type="ECO:0000256" key="5">
    <source>
        <dbReference type="ARBA" id="ARBA00022825"/>
    </source>
</evidence>
<feature type="domain" description="LD-carboxypeptidase N-terminal" evidence="6">
    <location>
        <begin position="12"/>
        <end position="132"/>
    </location>
</feature>
<dbReference type="EMBL" id="BAABAB010000051">
    <property type="protein sequence ID" value="GAA3641442.1"/>
    <property type="molecule type" value="Genomic_DNA"/>
</dbReference>
<feature type="domain" description="LD-carboxypeptidase C-terminal" evidence="7">
    <location>
        <begin position="177"/>
        <end position="281"/>
    </location>
</feature>
<evidence type="ECO:0000256" key="1">
    <source>
        <dbReference type="ARBA" id="ARBA00010233"/>
    </source>
</evidence>
<sequence length="293" mass="30568">MWPAPLQARDLVAVVAPSGPVDPGRLARGVTMVESWGLRVRIAPHAFDGHGRLPYLAAADEDRADDLTQAWCDPAVRAVWAARGGYGAQRIIDRLDVGVLGAAGPKHLIGFSDVTALHARVGRELGAVTIHGPGLASDQQLTDRANAAALRNLLLGRPVTRQLLLTGRPLVHGRAAGMLVGGNLSLLASGVGTEPAPEVPVVLVLEEVNEPAYRVDRMLTQLIRSGWLDRLAGVVVGDLGLPDDTLVLDRLGGFGVPILTGAAIGHAARNIAVPLGADVRLEAGPDEASLTLA</sequence>
<dbReference type="SUPFAM" id="SSF52317">
    <property type="entry name" value="Class I glutamine amidotransferase-like"/>
    <property type="match status" value="1"/>
</dbReference>
<evidence type="ECO:0000256" key="4">
    <source>
        <dbReference type="ARBA" id="ARBA00022801"/>
    </source>
</evidence>
<dbReference type="CDD" id="cd07025">
    <property type="entry name" value="Peptidase_S66"/>
    <property type="match status" value="1"/>
</dbReference>
<comment type="caution">
    <text evidence="8">The sequence shown here is derived from an EMBL/GenBank/DDBJ whole genome shotgun (WGS) entry which is preliminary data.</text>
</comment>
<dbReference type="Proteomes" id="UP001501490">
    <property type="component" value="Unassembled WGS sequence"/>
</dbReference>
<dbReference type="Gene3D" id="3.50.30.60">
    <property type="entry name" value="LD-carboxypeptidase A C-terminal domain-like"/>
    <property type="match status" value="1"/>
</dbReference>
<keyword evidence="3" id="KW-0645">Protease</keyword>
<keyword evidence="4" id="KW-0378">Hydrolase</keyword>
<evidence type="ECO:0000259" key="7">
    <source>
        <dbReference type="Pfam" id="PF17676"/>
    </source>
</evidence>
<reference evidence="9" key="1">
    <citation type="journal article" date="2019" name="Int. J. Syst. Evol. Microbiol.">
        <title>The Global Catalogue of Microorganisms (GCM) 10K type strain sequencing project: providing services to taxonomists for standard genome sequencing and annotation.</title>
        <authorList>
            <consortium name="The Broad Institute Genomics Platform"/>
            <consortium name="The Broad Institute Genome Sequencing Center for Infectious Disease"/>
            <person name="Wu L."/>
            <person name="Ma J."/>
        </authorList>
    </citation>
    <scope>NUCLEOTIDE SEQUENCE [LARGE SCALE GENOMIC DNA]</scope>
    <source>
        <strain evidence="9">JCM 16929</strain>
    </source>
</reference>
<keyword evidence="2" id="KW-0121">Carboxypeptidase</keyword>
<dbReference type="PANTHER" id="PTHR30237:SF2">
    <property type="entry name" value="MUREIN TETRAPEPTIDE CARBOXYPEPTIDASE"/>
    <property type="match status" value="1"/>
</dbReference>
<dbReference type="PANTHER" id="PTHR30237">
    <property type="entry name" value="MURAMOYLTETRAPEPTIDE CARBOXYPEPTIDASE"/>
    <property type="match status" value="1"/>
</dbReference>
<evidence type="ECO:0000313" key="8">
    <source>
        <dbReference type="EMBL" id="GAA3641442.1"/>
    </source>
</evidence>
<keyword evidence="9" id="KW-1185">Reference proteome</keyword>
<dbReference type="Pfam" id="PF17676">
    <property type="entry name" value="Peptidase_S66C"/>
    <property type="match status" value="1"/>
</dbReference>
<dbReference type="InterPro" id="IPR040449">
    <property type="entry name" value="Peptidase_S66_N"/>
</dbReference>
<dbReference type="Gene3D" id="3.40.50.10740">
    <property type="entry name" value="Class I glutamine amidotransferase-like"/>
    <property type="match status" value="1"/>
</dbReference>
<dbReference type="Pfam" id="PF02016">
    <property type="entry name" value="Peptidase_S66"/>
    <property type="match status" value="1"/>
</dbReference>
<dbReference type="InterPro" id="IPR003507">
    <property type="entry name" value="S66_fam"/>
</dbReference>
<name>A0ABP7AWE8_9ACTN</name>
<dbReference type="InterPro" id="IPR029062">
    <property type="entry name" value="Class_I_gatase-like"/>
</dbReference>
<proteinExistence type="inferred from homology"/>
<accession>A0ABP7AWE8</accession>
<keyword evidence="5" id="KW-0720">Serine protease</keyword>
<dbReference type="InterPro" id="IPR040921">
    <property type="entry name" value="Peptidase_S66C"/>
</dbReference>
<evidence type="ECO:0000313" key="9">
    <source>
        <dbReference type="Proteomes" id="UP001501490"/>
    </source>
</evidence>
<protein>
    <submittedName>
        <fullName evidence="8">LD-carboxypeptidase</fullName>
    </submittedName>
</protein>
<evidence type="ECO:0000259" key="6">
    <source>
        <dbReference type="Pfam" id="PF02016"/>
    </source>
</evidence>
<gene>
    <name evidence="8" type="ORF">GCM10022236_50140</name>
</gene>
<comment type="similarity">
    <text evidence="1">Belongs to the peptidase S66 family.</text>
</comment>
<dbReference type="InterPro" id="IPR027461">
    <property type="entry name" value="Carboxypeptidase_A_C_sf"/>
</dbReference>
<dbReference type="PIRSF" id="PIRSF028757">
    <property type="entry name" value="LD-carboxypeptidase"/>
    <property type="match status" value="1"/>
</dbReference>
<organism evidence="8 9">
    <name type="scientific">Microlunatus ginsengisoli</name>
    <dbReference type="NCBI Taxonomy" id="363863"/>
    <lineage>
        <taxon>Bacteria</taxon>
        <taxon>Bacillati</taxon>
        <taxon>Actinomycetota</taxon>
        <taxon>Actinomycetes</taxon>
        <taxon>Propionibacteriales</taxon>
        <taxon>Propionibacteriaceae</taxon>
        <taxon>Microlunatus</taxon>
    </lineage>
</organism>
<evidence type="ECO:0000256" key="3">
    <source>
        <dbReference type="ARBA" id="ARBA00022670"/>
    </source>
</evidence>
<dbReference type="SUPFAM" id="SSF141986">
    <property type="entry name" value="LD-carboxypeptidase A C-terminal domain-like"/>
    <property type="match status" value="1"/>
</dbReference>
<evidence type="ECO:0000256" key="2">
    <source>
        <dbReference type="ARBA" id="ARBA00022645"/>
    </source>
</evidence>